<evidence type="ECO:0000259" key="9">
    <source>
        <dbReference type="Pfam" id="PF16114"/>
    </source>
</evidence>
<keyword evidence="5" id="KW-0808">Transferase</keyword>
<evidence type="ECO:0000256" key="7">
    <source>
        <dbReference type="ARBA" id="ARBA00022840"/>
    </source>
</evidence>
<dbReference type="Gene3D" id="3.40.50.261">
    <property type="entry name" value="Succinyl-CoA synthetase domains"/>
    <property type="match status" value="1"/>
</dbReference>
<evidence type="ECO:0000313" key="11">
    <source>
        <dbReference type="EMBL" id="PLW52247.1"/>
    </source>
</evidence>
<evidence type="ECO:0000259" key="10">
    <source>
        <dbReference type="Pfam" id="PF24948"/>
    </source>
</evidence>
<sequence>MEILCIASTICEYNAKLLVAHFLGQAPRFGKECPTCPEFRAPEVKVTQIAWDAESKSITADSSLPPWVFTEKLVVKPDQLIKRRGNSGLLGLNDNKTWPQAKAWVQERAGKAVNVKGVVGTLNTFIVEPFAPYCRAFCATPFGHRVICLHPLCAKGNMILFTHDGRVDIGDVDAKVAKITDLPTRAQLKARLLAAVPPHCQDALVDFLVRLYLTYVDLHYNYLKLTPLCAIDRETSVAANGSKTFADRGPPMVFAAPFGRDLTKEEAYIEKLDASTGASRRLTVLINAHDQVWTMGTDGGASVVYS</sequence>
<keyword evidence="3" id="KW-0963">Cytoplasm</keyword>
<keyword evidence="8" id="KW-0443">Lipid metabolism</keyword>
<organism evidence="11 12">
    <name type="scientific">Puccinia coronata f. sp. avenae</name>
    <dbReference type="NCBI Taxonomy" id="200324"/>
    <lineage>
        <taxon>Eukaryota</taxon>
        <taxon>Fungi</taxon>
        <taxon>Dikarya</taxon>
        <taxon>Basidiomycota</taxon>
        <taxon>Pucciniomycotina</taxon>
        <taxon>Pucciniomycetes</taxon>
        <taxon>Pucciniales</taxon>
        <taxon>Pucciniaceae</taxon>
        <taxon>Puccinia</taxon>
    </lineage>
</organism>
<evidence type="ECO:0000256" key="6">
    <source>
        <dbReference type="ARBA" id="ARBA00022741"/>
    </source>
</evidence>
<name>A0A2N5VQI9_9BASI</name>
<protein>
    <recommendedName>
        <fullName evidence="2">ATP citrate synthase</fullName>
        <ecNumber evidence="2">2.3.3.8</ecNumber>
    </recommendedName>
</protein>
<dbReference type="InterPro" id="IPR056749">
    <property type="entry name" value="Citrate_synth_N"/>
</dbReference>
<keyword evidence="7" id="KW-0067">ATP-binding</keyword>
<evidence type="ECO:0000256" key="2">
    <source>
        <dbReference type="ARBA" id="ARBA00012639"/>
    </source>
</evidence>
<dbReference type="GO" id="GO:0005737">
    <property type="term" value="C:cytoplasm"/>
    <property type="evidence" value="ECO:0007669"/>
    <property type="project" value="UniProtKB-SubCell"/>
</dbReference>
<evidence type="ECO:0000256" key="3">
    <source>
        <dbReference type="ARBA" id="ARBA00022490"/>
    </source>
</evidence>
<dbReference type="Pfam" id="PF16114">
    <property type="entry name" value="Citrate_bind"/>
    <property type="match status" value="1"/>
</dbReference>
<dbReference type="Gene3D" id="3.30.470.110">
    <property type="match status" value="1"/>
</dbReference>
<dbReference type="GO" id="GO:0006629">
    <property type="term" value="P:lipid metabolic process"/>
    <property type="evidence" value="ECO:0007669"/>
    <property type="project" value="UniProtKB-KW"/>
</dbReference>
<reference evidence="11 12" key="1">
    <citation type="submission" date="2017-11" db="EMBL/GenBank/DDBJ databases">
        <title>De novo assembly and phasing of dikaryotic genomes from two isolates of Puccinia coronata f. sp. avenae, the causal agent of oat crown rust.</title>
        <authorList>
            <person name="Miller M.E."/>
            <person name="Zhang Y."/>
            <person name="Omidvar V."/>
            <person name="Sperschneider J."/>
            <person name="Schwessinger B."/>
            <person name="Raley C."/>
            <person name="Palmer J.M."/>
            <person name="Garnica D."/>
            <person name="Upadhyaya N."/>
            <person name="Rathjen J."/>
            <person name="Taylor J.M."/>
            <person name="Park R.F."/>
            <person name="Dodds P.N."/>
            <person name="Hirsch C.D."/>
            <person name="Kianian S.F."/>
            <person name="Figueroa M."/>
        </authorList>
    </citation>
    <scope>NUCLEOTIDE SEQUENCE [LARGE SCALE GENOMIC DNA]</scope>
    <source>
        <strain evidence="11">12SD80</strain>
    </source>
</reference>
<comment type="subcellular location">
    <subcellularLocation>
        <location evidence="1">Cytoplasm</location>
    </subcellularLocation>
</comment>
<dbReference type="EMBL" id="PGCI01000001">
    <property type="protein sequence ID" value="PLW52247.1"/>
    <property type="molecule type" value="Genomic_DNA"/>
</dbReference>
<dbReference type="EC" id="2.3.3.8" evidence="2"/>
<dbReference type="Proteomes" id="UP000235392">
    <property type="component" value="Unassembled WGS sequence"/>
</dbReference>
<dbReference type="GO" id="GO:0005524">
    <property type="term" value="F:ATP binding"/>
    <property type="evidence" value="ECO:0007669"/>
    <property type="project" value="UniProtKB-KW"/>
</dbReference>
<dbReference type="SUPFAM" id="SSF56059">
    <property type="entry name" value="Glutathione synthetase ATP-binding domain-like"/>
    <property type="match status" value="1"/>
</dbReference>
<dbReference type="InterPro" id="IPR016102">
    <property type="entry name" value="Succinyl-CoA_synth-like"/>
</dbReference>
<evidence type="ECO:0000256" key="8">
    <source>
        <dbReference type="ARBA" id="ARBA00023098"/>
    </source>
</evidence>
<feature type="domain" description="ATP-citrate synthase citrate-binding" evidence="9">
    <location>
        <begin position="260"/>
        <end position="306"/>
    </location>
</feature>
<dbReference type="Pfam" id="PF24948">
    <property type="entry name" value="Citrate_synth_N"/>
    <property type="match status" value="1"/>
</dbReference>
<dbReference type="InterPro" id="IPR032263">
    <property type="entry name" value="Citrate-bd"/>
</dbReference>
<proteinExistence type="predicted"/>
<dbReference type="GO" id="GO:0003878">
    <property type="term" value="F:ATP citrate synthase activity"/>
    <property type="evidence" value="ECO:0007669"/>
    <property type="project" value="UniProtKB-EC"/>
</dbReference>
<comment type="caution">
    <text evidence="11">The sequence shown here is derived from an EMBL/GenBank/DDBJ whole genome shotgun (WGS) entry which is preliminary data.</text>
</comment>
<keyword evidence="6" id="KW-0547">Nucleotide-binding</keyword>
<evidence type="ECO:0000256" key="4">
    <source>
        <dbReference type="ARBA" id="ARBA00022516"/>
    </source>
</evidence>
<accession>A0A2N5VQI9</accession>
<evidence type="ECO:0000313" key="12">
    <source>
        <dbReference type="Proteomes" id="UP000235392"/>
    </source>
</evidence>
<feature type="domain" description="ATP-citrate synthase ATP-grasp" evidence="10">
    <location>
        <begin position="9"/>
        <end position="234"/>
    </location>
</feature>
<evidence type="ECO:0000256" key="5">
    <source>
        <dbReference type="ARBA" id="ARBA00022679"/>
    </source>
</evidence>
<keyword evidence="4" id="KW-0444">Lipid biosynthesis</keyword>
<gene>
    <name evidence="11" type="ORF">PCASD_00226</name>
</gene>
<evidence type="ECO:0000256" key="1">
    <source>
        <dbReference type="ARBA" id="ARBA00004496"/>
    </source>
</evidence>
<dbReference type="AlphaFoldDB" id="A0A2N5VQI9"/>